<evidence type="ECO:0000313" key="5">
    <source>
        <dbReference type="Proteomes" id="UP000078116"/>
    </source>
</evidence>
<dbReference type="Proteomes" id="UP000077961">
    <property type="component" value="Unassembled WGS sequence"/>
</dbReference>
<dbReference type="AlphaFoldDB" id="A0A1A9NFI7"/>
<dbReference type="Proteomes" id="UP000078116">
    <property type="component" value="Unassembled WGS sequence"/>
</dbReference>
<feature type="region of interest" description="Disordered" evidence="1">
    <location>
        <begin position="74"/>
        <end position="94"/>
    </location>
</feature>
<comment type="caution">
    <text evidence="3">The sequence shown here is derived from an EMBL/GenBank/DDBJ whole genome shotgun (WGS) entry which is preliminary data.</text>
</comment>
<evidence type="ECO:0000313" key="3">
    <source>
        <dbReference type="EMBL" id="OAJ65426.1"/>
    </source>
</evidence>
<name>A0A1A9NFI7_9BURK</name>
<accession>A0A1A9NFI7</accession>
<dbReference type="RefSeq" id="WP_064265900.1">
    <property type="nucleotide sequence ID" value="NZ_LXJZ01000061.1"/>
</dbReference>
<dbReference type="EMBL" id="LXKA01000033">
    <property type="protein sequence ID" value="OAJ65426.1"/>
    <property type="molecule type" value="Genomic_DNA"/>
</dbReference>
<reference evidence="4 5" key="1">
    <citation type="submission" date="2016-04" db="EMBL/GenBank/DDBJ databases">
        <title>Reclassification of Paraburkholderia panaciterrae (Farh et al. 2015) Dobritsa &amp; Samadpour 2016 as a later homotypic synonym of Paraburkholderia ginsengiterrae (Farh et al. 2015) Dobritsa &amp; Samadpour 2016.</title>
        <authorList>
            <person name="Dobritsa A.P."/>
            <person name="Kutumbaka K."/>
            <person name="Samadpour M."/>
        </authorList>
    </citation>
    <scope>NUCLEOTIDE SEQUENCE [LARGE SCALE GENOMIC DNA]</scope>
    <source>
        <strain evidence="3 5">DCY85</strain>
        <strain evidence="2 4">DCY85-1</strain>
    </source>
</reference>
<evidence type="ECO:0000313" key="2">
    <source>
        <dbReference type="EMBL" id="OAJ62215.1"/>
    </source>
</evidence>
<gene>
    <name evidence="2" type="ORF">A6V36_22080</name>
    <name evidence="3" type="ORF">A6V37_14355</name>
</gene>
<protein>
    <submittedName>
        <fullName evidence="3">Uncharacterized protein</fullName>
    </submittedName>
</protein>
<organism evidence="3 5">
    <name type="scientific">Paraburkholderia ginsengiterrae</name>
    <dbReference type="NCBI Taxonomy" id="1462993"/>
    <lineage>
        <taxon>Bacteria</taxon>
        <taxon>Pseudomonadati</taxon>
        <taxon>Pseudomonadota</taxon>
        <taxon>Betaproteobacteria</taxon>
        <taxon>Burkholderiales</taxon>
        <taxon>Burkholderiaceae</taxon>
        <taxon>Paraburkholderia</taxon>
    </lineage>
</organism>
<evidence type="ECO:0000313" key="4">
    <source>
        <dbReference type="Proteomes" id="UP000077961"/>
    </source>
</evidence>
<keyword evidence="4" id="KW-1185">Reference proteome</keyword>
<dbReference type="EMBL" id="LXJZ01000061">
    <property type="protein sequence ID" value="OAJ62215.1"/>
    <property type="molecule type" value="Genomic_DNA"/>
</dbReference>
<sequence>MNEQIIKLTAVWSDRQSAARPAGVSYQRHLAAPRALFAAPPVDLLTLVIAEAVKRRAQAEIQREALRDAMYEMPVAPDRHQSYAPDINPSDSDE</sequence>
<evidence type="ECO:0000256" key="1">
    <source>
        <dbReference type="SAM" id="MobiDB-lite"/>
    </source>
</evidence>
<proteinExistence type="predicted"/>